<gene>
    <name evidence="2" type="ORF">C1706_00885</name>
</gene>
<evidence type="ECO:0008006" key="4">
    <source>
        <dbReference type="Google" id="ProtNLM"/>
    </source>
</evidence>
<organism evidence="2 3">
    <name type="scientific">Propioniciclava flava</name>
    <dbReference type="NCBI Taxonomy" id="2072026"/>
    <lineage>
        <taxon>Bacteria</taxon>
        <taxon>Bacillati</taxon>
        <taxon>Actinomycetota</taxon>
        <taxon>Actinomycetes</taxon>
        <taxon>Propionibacteriales</taxon>
        <taxon>Propionibacteriaceae</taxon>
        <taxon>Propioniciclava</taxon>
    </lineage>
</organism>
<dbReference type="Proteomes" id="UP000290624">
    <property type="component" value="Unassembled WGS sequence"/>
</dbReference>
<sequence length="282" mass="30502">MLHVHASLTLRRSEIRLATMPGVKVGVGIAGRVRPVWHGRALTDVDADPTHDWPVPCDAAGLTRLRHPHRRAQWVTGRLCLQDLVLADDHLAAIRPTVTRMESGDPDEQGRPLIVNDRGDAVAQASVSHCADCSVAVLSRSPCAVDLEPRHAVAQDSVASVFSDEEARVAAHTFASLSSEDQASVYWTVIECLAKLCGRPSFGYGRFRILPRSPGDPPDTVRFASAKATGSPHVQARISVTLFPDHILSVATTDPLVDPDLWATSPTPQTPERSPHVPPCRS</sequence>
<evidence type="ECO:0000313" key="2">
    <source>
        <dbReference type="EMBL" id="RXW33355.1"/>
    </source>
</evidence>
<name>A0A4Q2EMQ5_9ACTN</name>
<feature type="region of interest" description="Disordered" evidence="1">
    <location>
        <begin position="258"/>
        <end position="282"/>
    </location>
</feature>
<dbReference type="GO" id="GO:0000287">
    <property type="term" value="F:magnesium ion binding"/>
    <property type="evidence" value="ECO:0007669"/>
    <property type="project" value="InterPro"/>
</dbReference>
<dbReference type="AlphaFoldDB" id="A0A4Q2EMQ5"/>
<dbReference type="Gene3D" id="3.90.470.20">
    <property type="entry name" value="4'-phosphopantetheinyl transferase domain"/>
    <property type="match status" value="1"/>
</dbReference>
<dbReference type="InterPro" id="IPR037143">
    <property type="entry name" value="4-PPantetheinyl_Trfase_dom_sf"/>
</dbReference>
<proteinExistence type="predicted"/>
<comment type="caution">
    <text evidence="2">The sequence shown here is derived from an EMBL/GenBank/DDBJ whole genome shotgun (WGS) entry which is preliminary data.</text>
</comment>
<evidence type="ECO:0000313" key="3">
    <source>
        <dbReference type="Proteomes" id="UP000290624"/>
    </source>
</evidence>
<dbReference type="EMBL" id="PPCV01000001">
    <property type="protein sequence ID" value="RXW33355.1"/>
    <property type="molecule type" value="Genomic_DNA"/>
</dbReference>
<accession>A0A4Q2EMQ5</accession>
<keyword evidence="3" id="KW-1185">Reference proteome</keyword>
<dbReference type="GO" id="GO:0008897">
    <property type="term" value="F:holo-[acyl-carrier-protein] synthase activity"/>
    <property type="evidence" value="ECO:0007669"/>
    <property type="project" value="InterPro"/>
</dbReference>
<reference evidence="2 3" key="1">
    <citation type="submission" date="2018-01" db="EMBL/GenBank/DDBJ databases">
        <title>Lactibacter flavus gen. nov., sp. nov., a novel bacterium of the family Propionibacteriaceae isolated from raw milk and dairy products.</title>
        <authorList>
            <person name="Wenning M."/>
            <person name="Breitenwieser F."/>
            <person name="Huptas C."/>
            <person name="von Neubeck M."/>
            <person name="Busse H.-J."/>
            <person name="Scherer S."/>
        </authorList>
    </citation>
    <scope>NUCLEOTIDE SEQUENCE [LARGE SCALE GENOMIC DNA]</scope>
    <source>
        <strain evidence="2 3">VG341</strain>
    </source>
</reference>
<protein>
    <recommendedName>
        <fullName evidence="4">4'-phosphopantetheinyl transferase superfamily protein</fullName>
    </recommendedName>
</protein>
<evidence type="ECO:0000256" key="1">
    <source>
        <dbReference type="SAM" id="MobiDB-lite"/>
    </source>
</evidence>